<dbReference type="Proteomes" id="UP000236728">
    <property type="component" value="Unassembled WGS sequence"/>
</dbReference>
<keyword evidence="3" id="KW-1185">Reference proteome</keyword>
<proteinExistence type="predicted"/>
<accession>A0A1H5ZMH9</accession>
<dbReference type="InterPro" id="IPR006121">
    <property type="entry name" value="HMA_dom"/>
</dbReference>
<dbReference type="RefSeq" id="WP_103933615.1">
    <property type="nucleotide sequence ID" value="NZ_FNVA01000004.1"/>
</dbReference>
<protein>
    <submittedName>
        <fullName evidence="2">Copper chaperone CopZ</fullName>
    </submittedName>
</protein>
<evidence type="ECO:0000259" key="1">
    <source>
        <dbReference type="Pfam" id="PF00403"/>
    </source>
</evidence>
<evidence type="ECO:0000313" key="3">
    <source>
        <dbReference type="Proteomes" id="UP000236728"/>
    </source>
</evidence>
<sequence>MATVNLQIENMHCGSCVRRVTQVLNALPGTHAEEVRIGGARVATDGQVAEVEAALSAAGFPAHAQA</sequence>
<dbReference type="EMBL" id="FNVA01000004">
    <property type="protein sequence ID" value="SEG37412.1"/>
    <property type="molecule type" value="Genomic_DNA"/>
</dbReference>
<dbReference type="GO" id="GO:0046872">
    <property type="term" value="F:metal ion binding"/>
    <property type="evidence" value="ECO:0007669"/>
    <property type="project" value="InterPro"/>
</dbReference>
<dbReference type="SUPFAM" id="SSF55008">
    <property type="entry name" value="HMA, heavy metal-associated domain"/>
    <property type="match status" value="1"/>
</dbReference>
<reference evidence="2 3" key="1">
    <citation type="submission" date="2016-10" db="EMBL/GenBank/DDBJ databases">
        <authorList>
            <person name="de Groot N.N."/>
        </authorList>
    </citation>
    <scope>NUCLEOTIDE SEQUENCE [LARGE SCALE GENOMIC DNA]</scope>
    <source>
        <strain evidence="2 3">DSM 22489</strain>
    </source>
</reference>
<organism evidence="2 3">
    <name type="scientific">Bryocella elongata</name>
    <dbReference type="NCBI Taxonomy" id="863522"/>
    <lineage>
        <taxon>Bacteria</taxon>
        <taxon>Pseudomonadati</taxon>
        <taxon>Acidobacteriota</taxon>
        <taxon>Terriglobia</taxon>
        <taxon>Terriglobales</taxon>
        <taxon>Acidobacteriaceae</taxon>
        <taxon>Bryocella</taxon>
    </lineage>
</organism>
<dbReference type="CDD" id="cd00371">
    <property type="entry name" value="HMA"/>
    <property type="match status" value="1"/>
</dbReference>
<name>A0A1H5ZMH9_9BACT</name>
<dbReference type="AlphaFoldDB" id="A0A1H5ZMH9"/>
<dbReference type="Pfam" id="PF00403">
    <property type="entry name" value="HMA"/>
    <property type="match status" value="1"/>
</dbReference>
<dbReference type="Gene3D" id="3.30.70.100">
    <property type="match status" value="1"/>
</dbReference>
<evidence type="ECO:0000313" key="2">
    <source>
        <dbReference type="EMBL" id="SEG37412.1"/>
    </source>
</evidence>
<gene>
    <name evidence="2" type="ORF">SAMN05421819_2751</name>
</gene>
<feature type="domain" description="HMA" evidence="1">
    <location>
        <begin position="6"/>
        <end position="60"/>
    </location>
</feature>
<dbReference type="OrthoDB" id="9813965at2"/>
<dbReference type="InterPro" id="IPR036163">
    <property type="entry name" value="HMA_dom_sf"/>
</dbReference>